<evidence type="ECO:0000256" key="15">
    <source>
        <dbReference type="ARBA" id="ARBA00023014"/>
    </source>
</evidence>
<keyword evidence="13" id="KW-0560">Oxidoreductase</keyword>
<accession>A0ABX3HLC9</accession>
<sequence length="1411" mass="154223">MTTGKIKSVCPYCGVGCGIVLEVSDNRVVKITGDKEHPANFGRLCTKGSTAAAAITESGRMEYAYSRPSRGTEPVKMEINAAIRDTAQRLRSILEEHGPEALSIYVSGQMSLEAQYLINKLAKGFIRTPNMESNSRLCMAGAGNGYKLSLGADGPPGSYQDMDQTNLFFVIGANMADCHPILFLRLMDRVKSGAKLIVVDPRRTATAEKADLFMQIRPGTDLALLNGLLHLLVKSGHTDPAFIGRFTSGFESMEEFLEDYPPDKVSEITGIPEADIRQAAKWIGEAPEWLSCWTMGLNQSIHGTWHTNAICNLHLATGAICRPGSGPFSLTGQPNAMGGREMGYMGPGLPGQRSLLSETDRSFIEKLWEIPRGTLRTDASGGTISMFENMISGKIKACWIICTNPVATVPNRKKVIAALEAAELVITQDSFLDTETNRYADILLPGALWAEGEGVMINSERNLTLMQQAVEPPGEAMPDWQLIARVAAEMGYAEAFSYSSSAEVYAEIQQAWNPKTGYDLRGATYARLRETPVQWPSAPDQPNDRNPIRYLNRQGGTALSGPPNDSSPDIVFPTESGKAVFWARPYMPPAEMPDSDYPFVLNSGRLQHQWHTLTKTGKVPKLNKLNPGPFVEIHPEDAEVLGIKDRDPVELRSRRGLAILPAVLSDRVRPGNCFAPFHWNDVFGSQLAVNEVTNDTVDPLSLQPELKFCSVSLVKAAGQPFGEPHAPVMDSIPTSTPASAETARPKEAVTMKQLDTLAGMLGIEAPATMILDSHEQAYLSGFITSLRTEAGRSASGIPVLPPAAPFEPPTRFFVDGLLAGMFSRTPLPGAEADSRPQPLSDPAPSDAAPFPENTTTANLPVTILWASQTGNAEGAAIDCAKKLQQAGYDVQLVNMNQYSVSDLAKNQSVLFIASTFGAGDPPDNGENFFQSLRAENAPQLQDLRYAVLAFGDSNYDLFCGFGRNLDTRLEELGAQRLLDCAHCDTDFQEQADAWTNDVSALLGGFTGSPKPVIPAAASGISSTPVAESIPVAPSSEPRGYHRNHPVLSRLLFKQNLNKTGSEKETRHYAFDLTPAGVQFEAGDALGVWPANCPDLVGNLLHTLGIEPATPVTVKDQGELSVTEALLRHFEIARVTPDMLRFIRDRAQDVGLSKLLESENLADLKQWLWGRQLIDVLQEFPVSLSAQELLEQLKPLQPRLYSISSSPKANPNEVHITVSTVRYENNGSARKGVCSTFLADLATEDTDIPIFIQKNVHFRPPANPDAPMIMVGPGTGIAPFRGFLQERKASGAKGKNWLIFGEQRKDCDFYFCDELEVLQTEGFLHRLDTAFSRDQADKIYVQHRILEYGAELWAWLQEGAHFYVCGDAQQMAKEVDAALKMVIQQHGGMTADEAINYVKEMSLSKRYARDVY</sequence>
<proteinExistence type="inferred from homology"/>
<dbReference type="SMART" id="SM00926">
    <property type="entry name" value="Molybdop_Fe4S4"/>
    <property type="match status" value="1"/>
</dbReference>
<keyword evidence="14" id="KW-0408">Iron</keyword>
<name>A0ABX3HLC9_PAEBO</name>
<dbReference type="SUPFAM" id="SSF52343">
    <property type="entry name" value="Ferredoxin reductase-like, C-terminal NADP-linked domain"/>
    <property type="match status" value="1"/>
</dbReference>
<keyword evidence="6" id="KW-0004">4Fe-4S</keyword>
<comment type="caution">
    <text evidence="21">The sequence shown here is derived from an EMBL/GenBank/DDBJ whole genome shotgun (WGS) entry which is preliminary data.</text>
</comment>
<dbReference type="InterPro" id="IPR027467">
    <property type="entry name" value="MopterinOxRdtase_cofactor_BS"/>
</dbReference>
<dbReference type="InterPro" id="IPR001433">
    <property type="entry name" value="OxRdtase_FAD/NAD-bd"/>
</dbReference>
<dbReference type="PROSITE" id="PS50902">
    <property type="entry name" value="FLAVODOXIN_LIKE"/>
    <property type="match status" value="1"/>
</dbReference>
<dbReference type="SUPFAM" id="SSF63380">
    <property type="entry name" value="Riboflavin synthase domain-like"/>
    <property type="match status" value="1"/>
</dbReference>
<dbReference type="InterPro" id="IPR050123">
    <property type="entry name" value="Prok_molybdopt-oxidoreductase"/>
</dbReference>
<keyword evidence="7" id="KW-0500">Molybdenum</keyword>
<feature type="domain" description="Flavodoxin-like" evidence="18">
    <location>
        <begin position="861"/>
        <end position="999"/>
    </location>
</feature>
<dbReference type="PRINTS" id="PR00369">
    <property type="entry name" value="FLAVODOXIN"/>
</dbReference>
<dbReference type="PANTHER" id="PTHR43105">
    <property type="entry name" value="RESPIRATORY NITRATE REDUCTASE"/>
    <property type="match status" value="1"/>
</dbReference>
<dbReference type="InterPro" id="IPR001094">
    <property type="entry name" value="Flavdoxin-like"/>
</dbReference>
<keyword evidence="15" id="KW-0411">Iron-sulfur</keyword>
<evidence type="ECO:0000313" key="21">
    <source>
        <dbReference type="EMBL" id="OMD50314.1"/>
    </source>
</evidence>
<dbReference type="InterPro" id="IPR023173">
    <property type="entry name" value="NADPH_Cyt_P450_Rdtase_alpha"/>
</dbReference>
<dbReference type="InterPro" id="IPR017938">
    <property type="entry name" value="Riboflavin_synthase-like_b-brl"/>
</dbReference>
<dbReference type="Pfam" id="PF01568">
    <property type="entry name" value="Molydop_binding"/>
    <property type="match status" value="1"/>
</dbReference>
<feature type="domain" description="4Fe-4S Mo/W bis-MGD-type" evidence="20">
    <location>
        <begin position="3"/>
        <end position="59"/>
    </location>
</feature>
<evidence type="ECO:0000256" key="3">
    <source>
        <dbReference type="ARBA" id="ARBA00001966"/>
    </source>
</evidence>
<evidence type="ECO:0000256" key="16">
    <source>
        <dbReference type="ARBA" id="ARBA00023063"/>
    </source>
</evidence>
<dbReference type="CDD" id="cd06199">
    <property type="entry name" value="SiR"/>
    <property type="match status" value="1"/>
</dbReference>
<keyword evidence="12" id="KW-0521">NADP</keyword>
<dbReference type="InterPro" id="IPR006963">
    <property type="entry name" value="Mopterin_OxRdtase_4Fe-4S_dom"/>
</dbReference>
<evidence type="ECO:0000256" key="4">
    <source>
        <dbReference type="ARBA" id="ARBA00001974"/>
    </source>
</evidence>
<dbReference type="PANTHER" id="PTHR43105:SF9">
    <property type="entry name" value="NADPH-FE(3+) OXIDOREDUCTASE SUBUNIT ALPHA"/>
    <property type="match status" value="1"/>
</dbReference>
<dbReference type="InterPro" id="IPR006656">
    <property type="entry name" value="Mopterin_OxRdtase"/>
</dbReference>
<dbReference type="Pfam" id="PF00175">
    <property type="entry name" value="NAD_binding_1"/>
    <property type="match status" value="1"/>
</dbReference>
<feature type="region of interest" description="Disordered" evidence="17">
    <location>
        <begin position="825"/>
        <end position="853"/>
    </location>
</feature>
<keyword evidence="22" id="KW-1185">Reference proteome</keyword>
<dbReference type="InterPro" id="IPR008254">
    <property type="entry name" value="Flavodoxin/NO_synth"/>
</dbReference>
<dbReference type="InterPro" id="IPR006657">
    <property type="entry name" value="MoPterin_dinucl-bd_dom"/>
</dbReference>
<dbReference type="RefSeq" id="WP_076109945.1">
    <property type="nucleotide sequence ID" value="NZ_MPTB01000007.1"/>
</dbReference>
<dbReference type="SUPFAM" id="SSF50692">
    <property type="entry name" value="ADC-like"/>
    <property type="match status" value="1"/>
</dbReference>
<evidence type="ECO:0000259" key="18">
    <source>
        <dbReference type="PROSITE" id="PS50902"/>
    </source>
</evidence>
<dbReference type="EMBL" id="MPTB01000007">
    <property type="protein sequence ID" value="OMD50314.1"/>
    <property type="molecule type" value="Genomic_DNA"/>
</dbReference>
<gene>
    <name evidence="21" type="ORF">BSK56_07200</name>
</gene>
<dbReference type="Gene3D" id="2.20.25.90">
    <property type="entry name" value="ADC-like domains"/>
    <property type="match status" value="1"/>
</dbReference>
<evidence type="ECO:0000256" key="17">
    <source>
        <dbReference type="SAM" id="MobiDB-lite"/>
    </source>
</evidence>
<dbReference type="SUPFAM" id="SSF52218">
    <property type="entry name" value="Flavoproteins"/>
    <property type="match status" value="1"/>
</dbReference>
<evidence type="ECO:0000256" key="13">
    <source>
        <dbReference type="ARBA" id="ARBA00023002"/>
    </source>
</evidence>
<keyword evidence="11" id="KW-0274">FAD</keyword>
<comment type="cofactor">
    <cofactor evidence="4">
        <name>FAD</name>
        <dbReference type="ChEBI" id="CHEBI:57692"/>
    </cofactor>
</comment>
<dbReference type="Gene3D" id="3.40.50.740">
    <property type="match status" value="1"/>
</dbReference>
<evidence type="ECO:0000256" key="2">
    <source>
        <dbReference type="ARBA" id="ARBA00001942"/>
    </source>
</evidence>
<keyword evidence="10" id="KW-0479">Metal-binding</keyword>
<feature type="region of interest" description="Disordered" evidence="17">
    <location>
        <begin position="534"/>
        <end position="568"/>
    </location>
</feature>
<dbReference type="SUPFAM" id="SSF53706">
    <property type="entry name" value="Formate dehydrogenase/DMSO reductase, domains 1-3"/>
    <property type="match status" value="1"/>
</dbReference>
<evidence type="ECO:0000256" key="9">
    <source>
        <dbReference type="ARBA" id="ARBA00022643"/>
    </source>
</evidence>
<dbReference type="Gene3D" id="2.40.30.10">
    <property type="entry name" value="Translation factors"/>
    <property type="match status" value="1"/>
</dbReference>
<dbReference type="Proteomes" id="UP000187412">
    <property type="component" value="Unassembled WGS sequence"/>
</dbReference>
<comment type="cofactor">
    <cofactor evidence="2">
        <name>Mo-bis(molybdopterin guanine dinucleotide)</name>
        <dbReference type="ChEBI" id="CHEBI:60539"/>
    </cofactor>
</comment>
<dbReference type="Gene3D" id="3.40.50.80">
    <property type="entry name" value="Nucleotide-binding domain of ferredoxin-NADP reductase (FNR) module"/>
    <property type="match status" value="1"/>
</dbReference>
<evidence type="ECO:0000256" key="8">
    <source>
        <dbReference type="ARBA" id="ARBA00022630"/>
    </source>
</evidence>
<organism evidence="21 22">
    <name type="scientific">Paenibacillus borealis</name>
    <dbReference type="NCBI Taxonomy" id="160799"/>
    <lineage>
        <taxon>Bacteria</taxon>
        <taxon>Bacillati</taxon>
        <taxon>Bacillota</taxon>
        <taxon>Bacilli</taxon>
        <taxon>Bacillales</taxon>
        <taxon>Paenibacillaceae</taxon>
        <taxon>Paenibacillus</taxon>
    </lineage>
</organism>
<feature type="domain" description="FAD-binding FR-type" evidence="19">
    <location>
        <begin position="1043"/>
        <end position="1260"/>
    </location>
</feature>
<dbReference type="InterPro" id="IPR001709">
    <property type="entry name" value="Flavoprot_Pyr_Nucl_cyt_Rdtase"/>
</dbReference>
<dbReference type="NCBIfam" id="NF004859">
    <property type="entry name" value="PRK06214.1"/>
    <property type="match status" value="1"/>
</dbReference>
<dbReference type="Gene3D" id="3.40.228.10">
    <property type="entry name" value="Dimethylsulfoxide Reductase, domain 2"/>
    <property type="match status" value="1"/>
</dbReference>
<dbReference type="Gene3D" id="3.40.50.360">
    <property type="match status" value="1"/>
</dbReference>
<dbReference type="Gene3D" id="2.40.40.20">
    <property type="match status" value="1"/>
</dbReference>
<keyword evidence="16" id="KW-0534">Nitrate assimilation</keyword>
<dbReference type="Pfam" id="PF00667">
    <property type="entry name" value="FAD_binding_1"/>
    <property type="match status" value="1"/>
</dbReference>
<dbReference type="PROSITE" id="PS51669">
    <property type="entry name" value="4FE4S_MOW_BIS_MGD"/>
    <property type="match status" value="1"/>
</dbReference>
<dbReference type="InterPro" id="IPR017927">
    <property type="entry name" value="FAD-bd_FR_type"/>
</dbReference>
<dbReference type="InterPro" id="IPR029039">
    <property type="entry name" value="Flavoprotein-like_sf"/>
</dbReference>
<dbReference type="InterPro" id="IPR009010">
    <property type="entry name" value="Asp_de-COase-like_dom_sf"/>
</dbReference>
<evidence type="ECO:0000259" key="20">
    <source>
        <dbReference type="PROSITE" id="PS51669"/>
    </source>
</evidence>
<evidence type="ECO:0000256" key="14">
    <source>
        <dbReference type="ARBA" id="ARBA00023004"/>
    </source>
</evidence>
<keyword evidence="9" id="KW-0288">FMN</keyword>
<comment type="cofactor">
    <cofactor evidence="1">
        <name>FMN</name>
        <dbReference type="ChEBI" id="CHEBI:58210"/>
    </cofactor>
</comment>
<dbReference type="InterPro" id="IPR039261">
    <property type="entry name" value="FNR_nucleotide-bd"/>
</dbReference>
<evidence type="ECO:0000313" key="22">
    <source>
        <dbReference type="Proteomes" id="UP000187412"/>
    </source>
</evidence>
<protein>
    <submittedName>
        <fullName evidence="21">Reductase</fullName>
    </submittedName>
</protein>
<dbReference type="PROSITE" id="PS00932">
    <property type="entry name" value="MOLYBDOPTERIN_PROK_3"/>
    <property type="match status" value="1"/>
</dbReference>
<evidence type="ECO:0000256" key="11">
    <source>
        <dbReference type="ARBA" id="ARBA00022827"/>
    </source>
</evidence>
<dbReference type="PRINTS" id="PR00371">
    <property type="entry name" value="FPNCR"/>
</dbReference>
<keyword evidence="8" id="KW-0285">Flavoprotein</keyword>
<evidence type="ECO:0000256" key="7">
    <source>
        <dbReference type="ARBA" id="ARBA00022505"/>
    </source>
</evidence>
<evidence type="ECO:0000256" key="1">
    <source>
        <dbReference type="ARBA" id="ARBA00001917"/>
    </source>
</evidence>
<comment type="cofactor">
    <cofactor evidence="3">
        <name>[4Fe-4S] cluster</name>
        <dbReference type="ChEBI" id="CHEBI:49883"/>
    </cofactor>
</comment>
<dbReference type="Pfam" id="PF00384">
    <property type="entry name" value="Molybdopterin"/>
    <property type="match status" value="1"/>
</dbReference>
<reference evidence="21 22" key="1">
    <citation type="submission" date="2016-10" db="EMBL/GenBank/DDBJ databases">
        <title>Paenibacillus species isolates.</title>
        <authorList>
            <person name="Beno S.M."/>
        </authorList>
    </citation>
    <scope>NUCLEOTIDE SEQUENCE [LARGE SCALE GENOMIC DNA]</scope>
    <source>
        <strain evidence="21 22">FSL H7-0744</strain>
    </source>
</reference>
<dbReference type="CDD" id="cd02791">
    <property type="entry name" value="MopB_CT_Nitrate-R-NapA-like"/>
    <property type="match status" value="1"/>
</dbReference>
<dbReference type="Gene3D" id="1.20.990.10">
    <property type="entry name" value="NADPH-cytochrome p450 Reductase, Chain A, domain 3"/>
    <property type="match status" value="1"/>
</dbReference>
<evidence type="ECO:0000256" key="5">
    <source>
        <dbReference type="ARBA" id="ARBA00008747"/>
    </source>
</evidence>
<evidence type="ECO:0000256" key="12">
    <source>
        <dbReference type="ARBA" id="ARBA00022857"/>
    </source>
</evidence>
<dbReference type="Pfam" id="PF00258">
    <property type="entry name" value="Flavodoxin_1"/>
    <property type="match status" value="1"/>
</dbReference>
<dbReference type="InterPro" id="IPR041957">
    <property type="entry name" value="CT_Nitrate-R-NapA-like"/>
</dbReference>
<comment type="similarity">
    <text evidence="5">Belongs to the prokaryotic molybdopterin-containing oxidoreductase family. NasA/NapA/NarB subfamily.</text>
</comment>
<dbReference type="InterPro" id="IPR006655">
    <property type="entry name" value="Mopterin_OxRdtase_prok_CS"/>
</dbReference>
<evidence type="ECO:0000256" key="6">
    <source>
        <dbReference type="ARBA" id="ARBA00022485"/>
    </source>
</evidence>
<dbReference type="CDD" id="cd02754">
    <property type="entry name" value="MopB_Nitrate-R-NapA-like"/>
    <property type="match status" value="1"/>
</dbReference>
<dbReference type="InterPro" id="IPR003097">
    <property type="entry name" value="CysJ-like_FAD-binding"/>
</dbReference>
<dbReference type="Pfam" id="PF04879">
    <property type="entry name" value="Molybdop_Fe4S4"/>
    <property type="match status" value="1"/>
</dbReference>
<evidence type="ECO:0000259" key="19">
    <source>
        <dbReference type="PROSITE" id="PS51384"/>
    </source>
</evidence>
<evidence type="ECO:0000256" key="10">
    <source>
        <dbReference type="ARBA" id="ARBA00022723"/>
    </source>
</evidence>
<dbReference type="PROSITE" id="PS00551">
    <property type="entry name" value="MOLYBDOPTERIN_PROK_1"/>
    <property type="match status" value="1"/>
</dbReference>
<dbReference type="PROSITE" id="PS51384">
    <property type="entry name" value="FAD_FR"/>
    <property type="match status" value="1"/>
</dbReference>
<feature type="compositionally biased region" description="Low complexity" evidence="17">
    <location>
        <begin position="836"/>
        <end position="851"/>
    </location>
</feature>